<feature type="non-terminal residue" evidence="2">
    <location>
        <position position="1"/>
    </location>
</feature>
<name>A0A6G0Y2S3_APHCR</name>
<comment type="caution">
    <text evidence="2">The sequence shown here is derived from an EMBL/GenBank/DDBJ whole genome shotgun (WGS) entry which is preliminary data.</text>
</comment>
<dbReference type="PANTHER" id="PTHR37162:SF1">
    <property type="entry name" value="BED-TYPE DOMAIN-CONTAINING PROTEIN"/>
    <property type="match status" value="1"/>
</dbReference>
<sequence>RFYSGETKRIESVFWELHDVFNIKNFNEGTEPTVQPTATGERLFNSLIKAFTDRKIPLDNIIGFASDGCNVMMGKNNSVASRFCELCPGIEILECIWYSAHLCASEACKMLLRICEDLARNIFSFLHSSSKRQCTLRQFQNFLDLKPHKILHPSQTRWLSLEAVVKRILEQWSALQLYFNDTYLSQKLLTTEQIYQGLNGPIRKNKIRWVIATFPDSNEFSVIPINWVFKTVDGNGNSVVKCVWTPSPLNVTSDFLKECVEPSDNWNTYRIKLYENGKEFTVSTRQMIHVCMIGQMSQHLSETKLPSRKEVRDSARVTAEYVMTIWDKARIPTRLQKHRSEGLKEKENNWQKNLDKLFDIAHADALNTIRFLEDKEFLLLQRKEGRPGKIGNIDRNLTKKEAEIKKKNDNIKKRRIKEDEIIKLQIEQSHILLSSFTTKKRGRKKLLDGNLAVSIDVAKLSDRKATVVLMNTIKRLGSDPLEYNVNTSSIRRQRIRYRKEIAESVKNVFIPEVPLTIHWDGKIIEDISRHETVDRLPILVSGISVDQLLAIPKLISGTGKSIASTVYETTLSWGLGDIIKCMSFDITAVNSGLRNGACVSTDTINFALKQLEEFQPRDDFKELLSPSIIFLRGVPKKGISFRAPAGLHRARWMAKAIYSLKKYLFKEKFKLTKKEYKGIRDIFDHWNEDKDYKKSKEIVQSMRFVNDTAERGVYLLDNFGKAWYKHVALSDQSTSEVDHQNLNKTKNKRMYSQSFMMSDETDTSSDEDINILPQPKKSSLTVLTEKNIDQTIQTIGDTSSEPQYTQLNNVHFIPPLSRANELLSIPASGSTSQQIEIDQVHSVNPMNHFDGIQSEEIQISKHSTIMELLNLIYKEQIQNRIKHDYLFIKLEQVEKAINQIAVINNISTAVPNFDNTFMANWPIKNEQQFQNISKLLLEDSFVLVENFFMSIGGNSVRDNLKRVLANIFSNEFAIHCSWTGRGKDISTKLCGSKIMVYLFTIFRKIKKELSQIIGRHLRRIIQAEQDRCIANLETSLHQCSTSLVNSMSEVTTSSIQNEISSKTLITSDDVPHLLTNTNIINNVEESLSLTNSLTESVNNSTISNEKIGICDALRTWNVEFNVSHNCLNKLLIILRSNGLDVPKNGRTLMNTPKNHNILSMIPGSYVHFDIKQIISSLLHRHEFELFGINDLKLGVNVDGLPVSKSSKSQFWPILFNKFDKFNYFGCNTCTDEGTFIEGRMAFLSMDSSQRTNESFRNKTNEYYHKGPSVLEKLPINMTDDVPLDNMHSKILLETFVKDYAALYGQKFPLQEVSNRIYEKQNQIKNLSKTVNPKFSKELHKTQNLSNDKTYEKI</sequence>
<keyword evidence="3" id="KW-1185">Reference proteome</keyword>
<evidence type="ECO:0000313" key="2">
    <source>
        <dbReference type="EMBL" id="KAF0748193.1"/>
    </source>
</evidence>
<evidence type="ECO:0000313" key="3">
    <source>
        <dbReference type="Proteomes" id="UP000478052"/>
    </source>
</evidence>
<gene>
    <name evidence="2" type="ORF">FWK35_00022393</name>
</gene>
<feature type="non-terminal residue" evidence="2">
    <location>
        <position position="1353"/>
    </location>
</feature>
<keyword evidence="1" id="KW-0175">Coiled coil</keyword>
<feature type="coiled-coil region" evidence="1">
    <location>
        <begin position="390"/>
        <end position="419"/>
    </location>
</feature>
<dbReference type="PANTHER" id="PTHR37162">
    <property type="entry name" value="HAT FAMILY DIMERISATION DOMAINCONTAINING PROTEIN-RELATED"/>
    <property type="match status" value="1"/>
</dbReference>
<reference evidence="2 3" key="1">
    <citation type="submission" date="2019-08" db="EMBL/GenBank/DDBJ databases">
        <title>Whole genome of Aphis craccivora.</title>
        <authorList>
            <person name="Voronova N.V."/>
            <person name="Shulinski R.S."/>
            <person name="Bandarenka Y.V."/>
            <person name="Zhorov D.G."/>
            <person name="Warner D."/>
        </authorList>
    </citation>
    <scope>NUCLEOTIDE SEQUENCE [LARGE SCALE GENOMIC DNA]</scope>
    <source>
        <strain evidence="2">180601</strain>
        <tissue evidence="2">Whole Body</tissue>
    </source>
</reference>
<accession>A0A6G0Y2S3</accession>
<organism evidence="2 3">
    <name type="scientific">Aphis craccivora</name>
    <name type="common">Cowpea aphid</name>
    <dbReference type="NCBI Taxonomy" id="307492"/>
    <lineage>
        <taxon>Eukaryota</taxon>
        <taxon>Metazoa</taxon>
        <taxon>Ecdysozoa</taxon>
        <taxon>Arthropoda</taxon>
        <taxon>Hexapoda</taxon>
        <taxon>Insecta</taxon>
        <taxon>Pterygota</taxon>
        <taxon>Neoptera</taxon>
        <taxon>Paraneoptera</taxon>
        <taxon>Hemiptera</taxon>
        <taxon>Sternorrhyncha</taxon>
        <taxon>Aphidomorpha</taxon>
        <taxon>Aphidoidea</taxon>
        <taxon>Aphididae</taxon>
        <taxon>Aphidini</taxon>
        <taxon>Aphis</taxon>
        <taxon>Aphis</taxon>
    </lineage>
</organism>
<evidence type="ECO:0000256" key="1">
    <source>
        <dbReference type="SAM" id="Coils"/>
    </source>
</evidence>
<proteinExistence type="predicted"/>
<dbReference type="Proteomes" id="UP000478052">
    <property type="component" value="Unassembled WGS sequence"/>
</dbReference>
<protein>
    <submittedName>
        <fullName evidence="2">Uncharacterized protein</fullName>
    </submittedName>
</protein>
<dbReference type="OrthoDB" id="8052701at2759"/>
<dbReference type="EMBL" id="VUJU01006574">
    <property type="protein sequence ID" value="KAF0748193.1"/>
    <property type="molecule type" value="Genomic_DNA"/>
</dbReference>